<reference evidence="1 2" key="1">
    <citation type="submission" date="2023-10" db="EMBL/GenBank/DDBJ databases">
        <title>Bacteria for the degradation of biodegradable plastic PBAT(Polybutylene adipate terephthalate).</title>
        <authorList>
            <person name="Weon H.-Y."/>
            <person name="Yeon J."/>
        </authorList>
    </citation>
    <scope>NUCLEOTIDE SEQUENCE [LARGE SCALE GENOMIC DNA]</scope>
    <source>
        <strain evidence="1 2">SBD 7-3</strain>
    </source>
</reference>
<evidence type="ECO:0000313" key="1">
    <source>
        <dbReference type="EMBL" id="WOB06604.1"/>
    </source>
</evidence>
<dbReference type="EMBL" id="CP136336">
    <property type="protein sequence ID" value="WOB06604.1"/>
    <property type="molecule type" value="Genomic_DNA"/>
</dbReference>
<keyword evidence="2" id="KW-1185">Reference proteome</keyword>
<dbReference type="RefSeq" id="WP_316699126.1">
    <property type="nucleotide sequence ID" value="NZ_CP136336.1"/>
</dbReference>
<proteinExistence type="predicted"/>
<sequence length="56" mass="5582">MSVGTGVETSEAITGTGGLRLQLLGPLVLSRAGSLVVLPSSRKVRALLALPGAGRP</sequence>
<name>A0ABZ0CNQ1_9BURK</name>
<organism evidence="1 2">
    <name type="scientific">Piscinibacter gummiphilus</name>
    <dbReference type="NCBI Taxonomy" id="946333"/>
    <lineage>
        <taxon>Bacteria</taxon>
        <taxon>Pseudomonadati</taxon>
        <taxon>Pseudomonadota</taxon>
        <taxon>Betaproteobacteria</taxon>
        <taxon>Burkholderiales</taxon>
        <taxon>Sphaerotilaceae</taxon>
        <taxon>Piscinibacter</taxon>
    </lineage>
</organism>
<protein>
    <submittedName>
        <fullName evidence="1">Uncharacterized protein</fullName>
    </submittedName>
</protein>
<dbReference type="Proteomes" id="UP001303946">
    <property type="component" value="Chromosome"/>
</dbReference>
<accession>A0ABZ0CNQ1</accession>
<gene>
    <name evidence="1" type="ORF">RXV79_16930</name>
</gene>
<evidence type="ECO:0000313" key="2">
    <source>
        <dbReference type="Proteomes" id="UP001303946"/>
    </source>
</evidence>